<dbReference type="EMBL" id="JACGCM010002788">
    <property type="protein sequence ID" value="KAF6135444.1"/>
    <property type="molecule type" value="Genomic_DNA"/>
</dbReference>
<accession>A0A7J7KYT5</accession>
<dbReference type="GO" id="GO:0016787">
    <property type="term" value="F:hydrolase activity"/>
    <property type="evidence" value="ECO:0007669"/>
    <property type="project" value="UniProtKB-KW"/>
</dbReference>
<dbReference type="InterPro" id="IPR050496">
    <property type="entry name" value="SNF2_RAD54_helicase_repair"/>
</dbReference>
<gene>
    <name evidence="3" type="ORF">GIB67_027318</name>
</gene>
<dbReference type="OrthoDB" id="413460at2759"/>
<feature type="domain" description="Helicase C-terminal" evidence="2">
    <location>
        <begin position="77"/>
        <end position="116"/>
    </location>
</feature>
<dbReference type="Gene3D" id="3.40.50.300">
    <property type="entry name" value="P-loop containing nucleotide triphosphate hydrolases"/>
    <property type="match status" value="1"/>
</dbReference>
<dbReference type="GO" id="GO:0045003">
    <property type="term" value="P:double-strand break repair via synthesis-dependent strand annealing"/>
    <property type="evidence" value="ECO:0007669"/>
    <property type="project" value="TreeGrafter"/>
</dbReference>
<name>A0A7J7KYT5_9MAGN</name>
<dbReference type="InterPro" id="IPR001650">
    <property type="entry name" value="Helicase_C-like"/>
</dbReference>
<evidence type="ECO:0000313" key="3">
    <source>
        <dbReference type="EMBL" id="KAF6135444.1"/>
    </source>
</evidence>
<organism evidence="3 4">
    <name type="scientific">Kingdonia uniflora</name>
    <dbReference type="NCBI Taxonomy" id="39325"/>
    <lineage>
        <taxon>Eukaryota</taxon>
        <taxon>Viridiplantae</taxon>
        <taxon>Streptophyta</taxon>
        <taxon>Embryophyta</taxon>
        <taxon>Tracheophyta</taxon>
        <taxon>Spermatophyta</taxon>
        <taxon>Magnoliopsida</taxon>
        <taxon>Ranunculales</taxon>
        <taxon>Circaeasteraceae</taxon>
        <taxon>Kingdonia</taxon>
    </lineage>
</organism>
<dbReference type="Proteomes" id="UP000541444">
    <property type="component" value="Unassembled WGS sequence"/>
</dbReference>
<dbReference type="InterPro" id="IPR049730">
    <property type="entry name" value="SNF2/RAD54-like_C"/>
</dbReference>
<dbReference type="SUPFAM" id="SSF52540">
    <property type="entry name" value="P-loop containing nucleoside triphosphate hydrolases"/>
    <property type="match status" value="1"/>
</dbReference>
<dbReference type="GO" id="GO:0007131">
    <property type="term" value="P:reciprocal meiotic recombination"/>
    <property type="evidence" value="ECO:0007669"/>
    <property type="project" value="TreeGrafter"/>
</dbReference>
<dbReference type="GO" id="GO:0015616">
    <property type="term" value="F:DNA translocase activity"/>
    <property type="evidence" value="ECO:0007669"/>
    <property type="project" value="TreeGrafter"/>
</dbReference>
<proteinExistence type="predicted"/>
<comment type="caution">
    <text evidence="3">The sequence shown here is derived from an EMBL/GenBank/DDBJ whole genome shotgun (WGS) entry which is preliminary data.</text>
</comment>
<keyword evidence="4" id="KW-1185">Reference proteome</keyword>
<evidence type="ECO:0000313" key="4">
    <source>
        <dbReference type="Proteomes" id="UP000541444"/>
    </source>
</evidence>
<dbReference type="CDD" id="cd18793">
    <property type="entry name" value="SF2_C_SNF"/>
    <property type="match status" value="1"/>
</dbReference>
<evidence type="ECO:0000256" key="1">
    <source>
        <dbReference type="ARBA" id="ARBA00022801"/>
    </source>
</evidence>
<dbReference type="InterPro" id="IPR027417">
    <property type="entry name" value="P-loop_NTPase"/>
</dbReference>
<dbReference type="AlphaFoldDB" id="A0A7J7KYT5"/>
<dbReference type="GO" id="GO:0005634">
    <property type="term" value="C:nucleus"/>
    <property type="evidence" value="ECO:0007669"/>
    <property type="project" value="TreeGrafter"/>
</dbReference>
<evidence type="ECO:0000259" key="2">
    <source>
        <dbReference type="Pfam" id="PF00271"/>
    </source>
</evidence>
<dbReference type="PANTHER" id="PTHR45629:SF7">
    <property type="entry name" value="DNA EXCISION REPAIR PROTEIN ERCC-6-RELATED"/>
    <property type="match status" value="1"/>
</dbReference>
<dbReference type="PANTHER" id="PTHR45629">
    <property type="entry name" value="SNF2/RAD54 FAMILY MEMBER"/>
    <property type="match status" value="1"/>
</dbReference>
<reference evidence="3 4" key="1">
    <citation type="journal article" date="2020" name="IScience">
        <title>Genome Sequencing of the Endangered Kingdonia uniflora (Circaeasteraceae, Ranunculales) Reveals Potential Mechanisms of Evolutionary Specialization.</title>
        <authorList>
            <person name="Sun Y."/>
            <person name="Deng T."/>
            <person name="Zhang A."/>
            <person name="Moore M.J."/>
            <person name="Landis J.B."/>
            <person name="Lin N."/>
            <person name="Zhang H."/>
            <person name="Zhang X."/>
            <person name="Huang J."/>
            <person name="Zhang X."/>
            <person name="Sun H."/>
            <person name="Wang H."/>
        </authorList>
    </citation>
    <scope>NUCLEOTIDE SEQUENCE [LARGE SCALE GENOMIC DNA]</scope>
    <source>
        <strain evidence="3">TB1705</strain>
        <tissue evidence="3">Leaf</tissue>
    </source>
</reference>
<sequence>MEVEPSPSPNLPLLNLSLQSLPFRFLYAIIVIPISDWGNSLDWVQELNLLNKPPKSLYVSGLNVYFWLSFIPVIDEFGFLLSSKAGGCGLNLIGGNHLVLFDPDWNPANDKQVYQRQMSKEGLQKVIQQEQNHNTKTQGNLFSIKDLWDLFTFNENIRVDMVIRNDVYNVLDIEVVKLPFRYQGVPLTTTRLNAKDCMKHRLMALSKVCSPKEEDSIGLRNLVKWNKAIVMKHTFKLVSGEVVAWTSWAHSNFLRGRNCVKSGFLHIVLGFGEKS</sequence>
<protein>
    <recommendedName>
        <fullName evidence="2">Helicase C-terminal domain-containing protein</fullName>
    </recommendedName>
</protein>
<keyword evidence="1" id="KW-0378">Hydrolase</keyword>
<dbReference type="Pfam" id="PF00271">
    <property type="entry name" value="Helicase_C"/>
    <property type="match status" value="1"/>
</dbReference>